<protein>
    <submittedName>
        <fullName evidence="1">Uncharacterized protein</fullName>
    </submittedName>
</protein>
<name>A0A8E2EAU2_9PEZI</name>
<evidence type="ECO:0000313" key="1">
    <source>
        <dbReference type="EMBL" id="OCK80381.1"/>
    </source>
</evidence>
<reference evidence="1 2" key="1">
    <citation type="journal article" date="2016" name="Nat. Commun.">
        <title>Ectomycorrhizal ecology is imprinted in the genome of the dominant symbiotic fungus Cenococcum geophilum.</title>
        <authorList>
            <consortium name="DOE Joint Genome Institute"/>
            <person name="Peter M."/>
            <person name="Kohler A."/>
            <person name="Ohm R.A."/>
            <person name="Kuo A."/>
            <person name="Krutzmann J."/>
            <person name="Morin E."/>
            <person name="Arend M."/>
            <person name="Barry K.W."/>
            <person name="Binder M."/>
            <person name="Choi C."/>
            <person name="Clum A."/>
            <person name="Copeland A."/>
            <person name="Grisel N."/>
            <person name="Haridas S."/>
            <person name="Kipfer T."/>
            <person name="LaButti K."/>
            <person name="Lindquist E."/>
            <person name="Lipzen A."/>
            <person name="Maire R."/>
            <person name="Meier B."/>
            <person name="Mihaltcheva S."/>
            <person name="Molinier V."/>
            <person name="Murat C."/>
            <person name="Poggeler S."/>
            <person name="Quandt C.A."/>
            <person name="Sperisen C."/>
            <person name="Tritt A."/>
            <person name="Tisserant E."/>
            <person name="Crous P.W."/>
            <person name="Henrissat B."/>
            <person name="Nehls U."/>
            <person name="Egli S."/>
            <person name="Spatafora J.W."/>
            <person name="Grigoriev I.V."/>
            <person name="Martin F.M."/>
        </authorList>
    </citation>
    <scope>NUCLEOTIDE SEQUENCE [LARGE SCALE GENOMIC DNA]</scope>
    <source>
        <strain evidence="1 2">CBS 459.81</strain>
    </source>
</reference>
<evidence type="ECO:0000313" key="2">
    <source>
        <dbReference type="Proteomes" id="UP000250266"/>
    </source>
</evidence>
<accession>A0A8E2EAU2</accession>
<dbReference type="Proteomes" id="UP000250266">
    <property type="component" value="Unassembled WGS sequence"/>
</dbReference>
<proteinExistence type="predicted"/>
<dbReference type="AlphaFoldDB" id="A0A8E2EAU2"/>
<organism evidence="1 2">
    <name type="scientific">Lepidopterella palustris CBS 459.81</name>
    <dbReference type="NCBI Taxonomy" id="1314670"/>
    <lineage>
        <taxon>Eukaryota</taxon>
        <taxon>Fungi</taxon>
        <taxon>Dikarya</taxon>
        <taxon>Ascomycota</taxon>
        <taxon>Pezizomycotina</taxon>
        <taxon>Dothideomycetes</taxon>
        <taxon>Pleosporomycetidae</taxon>
        <taxon>Mytilinidiales</taxon>
        <taxon>Argynnaceae</taxon>
        <taxon>Lepidopterella</taxon>
    </lineage>
</organism>
<dbReference type="EMBL" id="KV744962">
    <property type="protein sequence ID" value="OCK80381.1"/>
    <property type="molecule type" value="Genomic_DNA"/>
</dbReference>
<sequence>MLGEVGFLLAFLEQRIWGIDAGEPSSLAYPTGTCGGVRKCGCFPTNDLLTCATFAARTKTVFCNVKSKVSGQPLCSSA</sequence>
<gene>
    <name evidence="1" type="ORF">K432DRAFT_382277</name>
</gene>
<keyword evidence="2" id="KW-1185">Reference proteome</keyword>